<dbReference type="Proteomes" id="UP000289738">
    <property type="component" value="Chromosome B01"/>
</dbReference>
<name>A0A445AXP4_ARAHY</name>
<dbReference type="EMBL" id="SDMP01000011">
    <property type="protein sequence ID" value="RYR31177.1"/>
    <property type="molecule type" value="Genomic_DNA"/>
</dbReference>
<dbReference type="AlphaFoldDB" id="A0A445AXP4"/>
<proteinExistence type="predicted"/>
<comment type="caution">
    <text evidence="1">The sequence shown here is derived from an EMBL/GenBank/DDBJ whole genome shotgun (WGS) entry which is preliminary data.</text>
</comment>
<protein>
    <submittedName>
        <fullName evidence="1">Uncharacterized protein</fullName>
    </submittedName>
</protein>
<organism evidence="1 2">
    <name type="scientific">Arachis hypogaea</name>
    <name type="common">Peanut</name>
    <dbReference type="NCBI Taxonomy" id="3818"/>
    <lineage>
        <taxon>Eukaryota</taxon>
        <taxon>Viridiplantae</taxon>
        <taxon>Streptophyta</taxon>
        <taxon>Embryophyta</taxon>
        <taxon>Tracheophyta</taxon>
        <taxon>Spermatophyta</taxon>
        <taxon>Magnoliopsida</taxon>
        <taxon>eudicotyledons</taxon>
        <taxon>Gunneridae</taxon>
        <taxon>Pentapetalae</taxon>
        <taxon>rosids</taxon>
        <taxon>fabids</taxon>
        <taxon>Fabales</taxon>
        <taxon>Fabaceae</taxon>
        <taxon>Papilionoideae</taxon>
        <taxon>50 kb inversion clade</taxon>
        <taxon>dalbergioids sensu lato</taxon>
        <taxon>Dalbergieae</taxon>
        <taxon>Pterocarpus clade</taxon>
        <taxon>Arachis</taxon>
    </lineage>
</organism>
<accession>A0A445AXP4</accession>
<gene>
    <name evidence="1" type="ORF">Ahy_B01g055970</name>
</gene>
<keyword evidence="2" id="KW-1185">Reference proteome</keyword>
<sequence length="83" mass="9345">MASFALIEGIEWVDEKCGGPVNMKEHRSGTASPSHLIPLGTQFPFSHLLPLLFRHPTKEIPTYHPSLLLLLYFISDNARICRS</sequence>
<evidence type="ECO:0000313" key="1">
    <source>
        <dbReference type="EMBL" id="RYR31177.1"/>
    </source>
</evidence>
<evidence type="ECO:0000313" key="2">
    <source>
        <dbReference type="Proteomes" id="UP000289738"/>
    </source>
</evidence>
<reference evidence="1 2" key="1">
    <citation type="submission" date="2019-01" db="EMBL/GenBank/DDBJ databases">
        <title>Sequencing of cultivated peanut Arachis hypogaea provides insights into genome evolution and oil improvement.</title>
        <authorList>
            <person name="Chen X."/>
        </authorList>
    </citation>
    <scope>NUCLEOTIDE SEQUENCE [LARGE SCALE GENOMIC DNA]</scope>
    <source>
        <strain evidence="2">cv. Fuhuasheng</strain>
        <tissue evidence="1">Leaves</tissue>
    </source>
</reference>